<dbReference type="OrthoDB" id="16955at2759"/>
<dbReference type="OMA" id="WERYMSI"/>
<protein>
    <submittedName>
        <fullName evidence="1">Acidic fibroblast growth factor intracellular-binding protein</fullName>
    </submittedName>
</protein>
<accession>A0A087SZ91</accession>
<dbReference type="Proteomes" id="UP000054359">
    <property type="component" value="Unassembled WGS sequence"/>
</dbReference>
<name>A0A087SZ91_STEMI</name>
<gene>
    <name evidence="1" type="ORF">X975_25274</name>
</gene>
<dbReference type="GO" id="GO:0005634">
    <property type="term" value="C:nucleus"/>
    <property type="evidence" value="ECO:0007669"/>
    <property type="project" value="TreeGrafter"/>
</dbReference>
<organism evidence="1 2">
    <name type="scientific">Stegodyphus mimosarum</name>
    <name type="common">African social velvet spider</name>
    <dbReference type="NCBI Taxonomy" id="407821"/>
    <lineage>
        <taxon>Eukaryota</taxon>
        <taxon>Metazoa</taxon>
        <taxon>Ecdysozoa</taxon>
        <taxon>Arthropoda</taxon>
        <taxon>Chelicerata</taxon>
        <taxon>Arachnida</taxon>
        <taxon>Araneae</taxon>
        <taxon>Araneomorphae</taxon>
        <taxon>Entelegynae</taxon>
        <taxon>Eresoidea</taxon>
        <taxon>Eresidae</taxon>
        <taxon>Stegodyphus</taxon>
    </lineage>
</organism>
<evidence type="ECO:0000313" key="1">
    <source>
        <dbReference type="EMBL" id="KFM58180.1"/>
    </source>
</evidence>
<keyword evidence="2" id="KW-1185">Reference proteome</keyword>
<dbReference type="STRING" id="407821.A0A087SZ91"/>
<dbReference type="PANTHER" id="PTHR13223:SF2">
    <property type="entry name" value="ACIDIC FIBROBLAST GROWTH FACTOR INTRACELLULAR-BINDING PROTEIN"/>
    <property type="match status" value="1"/>
</dbReference>
<reference evidence="1 2" key="1">
    <citation type="submission" date="2013-11" db="EMBL/GenBank/DDBJ databases">
        <title>Genome sequencing of Stegodyphus mimosarum.</title>
        <authorList>
            <person name="Bechsgaard J."/>
        </authorList>
    </citation>
    <scope>NUCLEOTIDE SEQUENCE [LARGE SCALE GENOMIC DNA]</scope>
</reference>
<dbReference type="Pfam" id="PF05427">
    <property type="entry name" value="FIBP"/>
    <property type="match status" value="1"/>
</dbReference>
<dbReference type="PANTHER" id="PTHR13223">
    <property type="entry name" value="ACIDIC FIBROBLAST GROWTH FACTOR INTRACELLULAR BINDING PROTEIN"/>
    <property type="match status" value="1"/>
</dbReference>
<sequence>MMCNWSCPKPDCSYEETAMEIDREFLQDLRELKQILEKDTFDELKAYVLSSLRSKLPDRTYSDLDANFKFIEPLRQGRWSEKDLQKFLEVYTSSASHMQLFRSDSHLLEVWERYMSTMSSFILKMFHQ</sequence>
<proteinExistence type="predicted"/>
<dbReference type="AlphaFoldDB" id="A0A087SZ91"/>
<evidence type="ECO:0000313" key="2">
    <source>
        <dbReference type="Proteomes" id="UP000054359"/>
    </source>
</evidence>
<feature type="non-terminal residue" evidence="1">
    <location>
        <position position="128"/>
    </location>
</feature>
<dbReference type="InterPro" id="IPR008614">
    <property type="entry name" value="FIBP"/>
</dbReference>
<dbReference type="EMBL" id="KK112645">
    <property type="protein sequence ID" value="KFM58180.1"/>
    <property type="molecule type" value="Genomic_DNA"/>
</dbReference>